<organism evidence="2 3">
    <name type="scientific">Actinomadura gamaensis</name>
    <dbReference type="NCBI Taxonomy" id="1763541"/>
    <lineage>
        <taxon>Bacteria</taxon>
        <taxon>Bacillati</taxon>
        <taxon>Actinomycetota</taxon>
        <taxon>Actinomycetes</taxon>
        <taxon>Streptosporangiales</taxon>
        <taxon>Thermomonosporaceae</taxon>
        <taxon>Actinomadura</taxon>
    </lineage>
</organism>
<dbReference type="Proteomes" id="UP001595872">
    <property type="component" value="Unassembled WGS sequence"/>
</dbReference>
<accession>A0ABV9TXI8</accession>
<dbReference type="Gene3D" id="3.40.50.1820">
    <property type="entry name" value="alpha/beta hydrolase"/>
    <property type="match status" value="1"/>
</dbReference>
<proteinExistence type="predicted"/>
<keyword evidence="1" id="KW-0472">Membrane</keyword>
<protein>
    <submittedName>
        <fullName evidence="2">Alpha/beta hydrolase</fullName>
    </submittedName>
</protein>
<dbReference type="PANTHER" id="PTHR48098:SF1">
    <property type="entry name" value="DIACYLGLYCEROL ACYLTRANSFERASE_MYCOLYLTRANSFERASE AG85A"/>
    <property type="match status" value="1"/>
</dbReference>
<evidence type="ECO:0000313" key="2">
    <source>
        <dbReference type="EMBL" id="MFC4908010.1"/>
    </source>
</evidence>
<dbReference type="RefSeq" id="WP_378254262.1">
    <property type="nucleotide sequence ID" value="NZ_JBHSIT010000003.1"/>
</dbReference>
<dbReference type="EMBL" id="JBHSIT010000003">
    <property type="protein sequence ID" value="MFC4908010.1"/>
    <property type="molecule type" value="Genomic_DNA"/>
</dbReference>
<dbReference type="InterPro" id="IPR000801">
    <property type="entry name" value="Esterase-like"/>
</dbReference>
<reference evidence="3" key="1">
    <citation type="journal article" date="2019" name="Int. J. Syst. Evol. Microbiol.">
        <title>The Global Catalogue of Microorganisms (GCM) 10K type strain sequencing project: providing services to taxonomists for standard genome sequencing and annotation.</title>
        <authorList>
            <consortium name="The Broad Institute Genomics Platform"/>
            <consortium name="The Broad Institute Genome Sequencing Center for Infectious Disease"/>
            <person name="Wu L."/>
            <person name="Ma J."/>
        </authorList>
    </citation>
    <scope>NUCLEOTIDE SEQUENCE [LARGE SCALE GENOMIC DNA]</scope>
    <source>
        <strain evidence="3">KLKA75</strain>
    </source>
</reference>
<dbReference type="GO" id="GO:0016787">
    <property type="term" value="F:hydrolase activity"/>
    <property type="evidence" value="ECO:0007669"/>
    <property type="project" value="UniProtKB-KW"/>
</dbReference>
<sequence>MGPHGTVTLLLAVFLAVSAFAGCMAVWNRIPGPGVLRHAGRAGMILCCQVTALALVGLLINNARGFYGTWAEVSADFFGTSFDDGGGMQSTVGGGGGGGGKGVGPVGRGPLTQKHFKVDSGRKSMEAKFTGPASHVTGRVVIYLPPDYKKDANATYPVVQLFGGTPGEPTTWYGDLNVGNQLDRMIKDRKVKPFILVSASINVAGGKPNECTDIPGQVPVATWLTKDVRDFMYQNFRVKTDAASWATMGYSEGAYCAVKFPLQHPNLYRTGVGIAGTYESTNPAIAHNPKLLKSNAPYELLAKAPAVRLLLTTGGKDPEAPPAEIDKFSGHVRPPTTATKYTTRLGEHGTVVWRNMLPFIFGWLNKQVS</sequence>
<gene>
    <name evidence="2" type="ORF">ACFPCY_11815</name>
</gene>
<dbReference type="InterPro" id="IPR029058">
    <property type="entry name" value="AB_hydrolase_fold"/>
</dbReference>
<dbReference type="PANTHER" id="PTHR48098">
    <property type="entry name" value="ENTEROCHELIN ESTERASE-RELATED"/>
    <property type="match status" value="1"/>
</dbReference>
<feature type="transmembrane region" description="Helical" evidence="1">
    <location>
        <begin position="41"/>
        <end position="60"/>
    </location>
</feature>
<keyword evidence="2" id="KW-0378">Hydrolase</keyword>
<dbReference type="Pfam" id="PF00756">
    <property type="entry name" value="Esterase"/>
    <property type="match status" value="1"/>
</dbReference>
<dbReference type="SUPFAM" id="SSF53474">
    <property type="entry name" value="alpha/beta-Hydrolases"/>
    <property type="match status" value="1"/>
</dbReference>
<evidence type="ECO:0000313" key="3">
    <source>
        <dbReference type="Proteomes" id="UP001595872"/>
    </source>
</evidence>
<keyword evidence="1" id="KW-1133">Transmembrane helix</keyword>
<comment type="caution">
    <text evidence="2">The sequence shown here is derived from an EMBL/GenBank/DDBJ whole genome shotgun (WGS) entry which is preliminary data.</text>
</comment>
<evidence type="ECO:0000256" key="1">
    <source>
        <dbReference type="SAM" id="Phobius"/>
    </source>
</evidence>
<name>A0ABV9TXI8_9ACTN</name>
<keyword evidence="3" id="KW-1185">Reference proteome</keyword>
<keyword evidence="1" id="KW-0812">Transmembrane</keyword>
<dbReference type="InterPro" id="IPR050583">
    <property type="entry name" value="Mycobacterial_A85_antigen"/>
</dbReference>